<dbReference type="InterPro" id="IPR000909">
    <property type="entry name" value="PLipase_C_PInositol-sp_X_dom"/>
</dbReference>
<organism evidence="2 3">
    <name type="scientific">Cryptococcus deuterogattii Ram5</name>
    <dbReference type="NCBI Taxonomy" id="1296110"/>
    <lineage>
        <taxon>Eukaryota</taxon>
        <taxon>Fungi</taxon>
        <taxon>Dikarya</taxon>
        <taxon>Basidiomycota</taxon>
        <taxon>Agaricomycotina</taxon>
        <taxon>Tremellomycetes</taxon>
        <taxon>Tremellales</taxon>
        <taxon>Cryptococcaceae</taxon>
        <taxon>Cryptococcus</taxon>
        <taxon>Cryptococcus gattii species complex</taxon>
    </lineage>
</organism>
<reference evidence="2 3" key="1">
    <citation type="submission" date="2015-01" db="EMBL/GenBank/DDBJ databases">
        <title>The Genome Sequence of Cryptococcus gattii Ram5.</title>
        <authorList>
            <consortium name="The Broad Institute Genomics Platform"/>
            <person name="Cuomo C."/>
            <person name="Litvintseva A."/>
            <person name="Chen Y."/>
            <person name="Heitman J."/>
            <person name="Sun S."/>
            <person name="Springer D."/>
            <person name="Dromer F."/>
            <person name="Young S."/>
            <person name="Zeng Q."/>
            <person name="Gargeya S."/>
            <person name="Abouelleil A."/>
            <person name="Alvarado L."/>
            <person name="Chapman S.B."/>
            <person name="Gainer-Dewar J."/>
            <person name="Goldberg J."/>
            <person name="Griggs A."/>
            <person name="Gujja S."/>
            <person name="Hansen M."/>
            <person name="Howarth C."/>
            <person name="Imamovic A."/>
            <person name="Larimer J."/>
            <person name="Murphy C."/>
            <person name="Naylor J."/>
            <person name="Pearson M."/>
            <person name="Priest M."/>
            <person name="Roberts A."/>
            <person name="Saif S."/>
            <person name="Shea T."/>
            <person name="Sykes S."/>
            <person name="Wortman J."/>
            <person name="Nusbaum C."/>
            <person name="Birren B."/>
        </authorList>
    </citation>
    <scope>NUCLEOTIDE SEQUENCE [LARGE SCALE GENOMIC DNA]</scope>
    <source>
        <strain evidence="2 3">Ram5</strain>
    </source>
</reference>
<dbReference type="SUPFAM" id="SSF51695">
    <property type="entry name" value="PLC-like phosphodiesterases"/>
    <property type="match status" value="1"/>
</dbReference>
<dbReference type="GO" id="GO:0006629">
    <property type="term" value="P:lipid metabolic process"/>
    <property type="evidence" value="ECO:0007669"/>
    <property type="project" value="InterPro"/>
</dbReference>
<dbReference type="EMBL" id="KN847896">
    <property type="protein sequence ID" value="KIR43272.1"/>
    <property type="molecule type" value="Genomic_DNA"/>
</dbReference>
<dbReference type="HOGENOM" id="CLU_024117_6_0_1"/>
<dbReference type="PANTHER" id="PTHR13593:SF113">
    <property type="entry name" value="SI:DKEY-266F7.9"/>
    <property type="match status" value="1"/>
</dbReference>
<dbReference type="PROSITE" id="PS50007">
    <property type="entry name" value="PIPLC_X_DOMAIN"/>
    <property type="match status" value="1"/>
</dbReference>
<accession>A0A0D0TB44</accession>
<evidence type="ECO:0000313" key="2">
    <source>
        <dbReference type="EMBL" id="KIR43272.1"/>
    </source>
</evidence>
<dbReference type="OrthoDB" id="1046782at2759"/>
<dbReference type="InterPro" id="IPR051057">
    <property type="entry name" value="PI-PLC_domain"/>
</dbReference>
<evidence type="ECO:0000259" key="1">
    <source>
        <dbReference type="SMART" id="SM00148"/>
    </source>
</evidence>
<sequence length="428" mass="48268">MEIIAPRIDIRSATFTSSGSSVSFQSSCGGGRYLIDLEYAPPKGKKLALTFSGIGGVGEIVVKVSPGRMLRKRGWKKIEVKTWVTKSEDQDSGYSAYQLLKETPSRENKHFIIIFGKSDTANFMSSIPDDTPLGNLTLPGTHQSCAVYGFPISQCQQLSTPIERQLLDGIRFLDVRLRVVDDQLLLYHGPSFQRSSLPALLDVLQSFLSSHPTETIILCLKEESPPFHPSFSALVYAAFKNRLEDFWFLEERIPNLGEVRGKGILMTRFDRDEVPDGQWPNGMGIHPSRWPDSRIEGFDWNCGGTQVRTQDWYRVKTFLQIPEKFGVIVRYLEPTLQPSPAYSPPFTLCYTTASYFPLSLPTIIAKGFGWPSWGLGVEGINVRMCRVLLEWMAEDKRVRGCVPMDFYRQCAGEEGLAALLVQMNTREW</sequence>
<protein>
    <recommendedName>
        <fullName evidence="1">Phosphatidylinositol-specific phospholipase C X domain-containing protein</fullName>
    </recommendedName>
</protein>
<dbReference type="Pfam" id="PF00388">
    <property type="entry name" value="PI-PLC-X"/>
    <property type="match status" value="1"/>
</dbReference>
<proteinExistence type="predicted"/>
<dbReference type="CDD" id="cd08586">
    <property type="entry name" value="PI-PLCc_BcPLC_like"/>
    <property type="match status" value="1"/>
</dbReference>
<dbReference type="Gene3D" id="3.20.20.190">
    <property type="entry name" value="Phosphatidylinositol (PI) phosphodiesterase"/>
    <property type="match status" value="1"/>
</dbReference>
<feature type="domain" description="Phosphatidylinositol-specific phospholipase C X" evidence="1">
    <location>
        <begin position="129"/>
        <end position="268"/>
    </location>
</feature>
<dbReference type="SMART" id="SM00148">
    <property type="entry name" value="PLCXc"/>
    <property type="match status" value="1"/>
</dbReference>
<evidence type="ECO:0000313" key="3">
    <source>
        <dbReference type="Proteomes" id="UP000053392"/>
    </source>
</evidence>
<name>A0A0D0TB44_9TREE</name>
<gene>
    <name evidence="2" type="ORF">I313_00114</name>
</gene>
<dbReference type="Proteomes" id="UP000053392">
    <property type="component" value="Unassembled WGS sequence"/>
</dbReference>
<dbReference type="AlphaFoldDB" id="A0A0D0TB44"/>
<keyword evidence="3" id="KW-1185">Reference proteome</keyword>
<dbReference type="GO" id="GO:0008081">
    <property type="term" value="F:phosphoric diester hydrolase activity"/>
    <property type="evidence" value="ECO:0007669"/>
    <property type="project" value="InterPro"/>
</dbReference>
<dbReference type="InterPro" id="IPR017946">
    <property type="entry name" value="PLC-like_Pdiesterase_TIM-brl"/>
</dbReference>
<dbReference type="PANTHER" id="PTHR13593">
    <property type="match status" value="1"/>
</dbReference>